<name>A0A2S9IS37_9HYPH</name>
<organism evidence="1 2">
    <name type="scientific">Phyllobacterium phragmitis</name>
    <dbReference type="NCBI Taxonomy" id="2670329"/>
    <lineage>
        <taxon>Bacteria</taxon>
        <taxon>Pseudomonadati</taxon>
        <taxon>Pseudomonadota</taxon>
        <taxon>Alphaproteobacteria</taxon>
        <taxon>Hyphomicrobiales</taxon>
        <taxon>Phyllobacteriaceae</taxon>
        <taxon>Phyllobacterium</taxon>
    </lineage>
</organism>
<evidence type="ECO:0000313" key="2">
    <source>
        <dbReference type="Proteomes" id="UP000239434"/>
    </source>
</evidence>
<dbReference type="AlphaFoldDB" id="A0A2S9IS37"/>
<gene>
    <name evidence="1" type="ORF">C5748_11525</name>
</gene>
<dbReference type="EMBL" id="PVBR01000007">
    <property type="protein sequence ID" value="PRD43337.1"/>
    <property type="molecule type" value="Genomic_DNA"/>
</dbReference>
<reference evidence="1 2" key="1">
    <citation type="submission" date="2018-02" db="EMBL/GenBank/DDBJ databases">
        <title>The draft genome of Phyllobacterium sp. 1N-3.</title>
        <authorList>
            <person name="Liu L."/>
            <person name="Li L."/>
            <person name="Zhang X."/>
            <person name="Wang T."/>
            <person name="Liang L."/>
        </authorList>
    </citation>
    <scope>NUCLEOTIDE SEQUENCE [LARGE SCALE GENOMIC DNA]</scope>
    <source>
        <strain evidence="1 2">1N-3</strain>
    </source>
</reference>
<dbReference type="Proteomes" id="UP000239434">
    <property type="component" value="Unassembled WGS sequence"/>
</dbReference>
<proteinExistence type="predicted"/>
<accession>A0A2S9IS37</accession>
<dbReference type="RefSeq" id="WP_105742083.1">
    <property type="nucleotide sequence ID" value="NZ_PVBR01000007.1"/>
</dbReference>
<protein>
    <submittedName>
        <fullName evidence="1">Uncharacterized protein</fullName>
    </submittedName>
</protein>
<sequence length="86" mass="9480">MSGTSTDQTAIGMMEIAICLAQILHETDASAARRMNYAAGKIYNRLKSQGNDEAAELVYTFGRTLLDREIFPTDDDLPEDAEVHVT</sequence>
<keyword evidence="2" id="KW-1185">Reference proteome</keyword>
<evidence type="ECO:0000313" key="1">
    <source>
        <dbReference type="EMBL" id="PRD43337.1"/>
    </source>
</evidence>
<comment type="caution">
    <text evidence="1">The sequence shown here is derived from an EMBL/GenBank/DDBJ whole genome shotgun (WGS) entry which is preliminary data.</text>
</comment>